<dbReference type="EMBL" id="JAPFFF010000010">
    <property type="protein sequence ID" value="KAK8880627.1"/>
    <property type="molecule type" value="Genomic_DNA"/>
</dbReference>
<feature type="region of interest" description="Disordered" evidence="2">
    <location>
        <begin position="1"/>
        <end position="49"/>
    </location>
</feature>
<dbReference type="InterPro" id="IPR011600">
    <property type="entry name" value="Pept_C14_caspase"/>
</dbReference>
<sequence length="356" mass="40662">MGAESSSNTTTIITPEPAQPTQTETAPTKTETPETTTTEEAESISDDELEEIRRKHREQFKLKMNMKREEFLALRNSNTLEDATECMNKLGHCMNNVDIKTVEARIKDGINKKICFIVVNTYTKPSYQLGVGPMNDAVTVAMNHKKFGYNILYLHNSTPTIFKKWLKFLLENTQNDLTIFYTGHGCTISDKTGDESDGYDEVMLFDSGYVVDDELAQYLTKYAHGQRIVLLSDCCHSGSMWDIQSMQKASKEIWPNIISISSAKDDQTAKQTKIDKKDQGIFSYYFWELISDNPELSAKEMEAKINPLIGRFTQHFAYATTSEGMLNEPIFIDRERPPHHRRGRRGQRGGHRDQNE</sequence>
<dbReference type="InterPro" id="IPR029030">
    <property type="entry name" value="Caspase-like_dom_sf"/>
</dbReference>
<dbReference type="Pfam" id="PF00656">
    <property type="entry name" value="Peptidase_C14"/>
    <property type="match status" value="1"/>
</dbReference>
<evidence type="ECO:0000313" key="4">
    <source>
        <dbReference type="EMBL" id="KAK8880627.1"/>
    </source>
</evidence>
<evidence type="ECO:0000259" key="3">
    <source>
        <dbReference type="Pfam" id="PF00656"/>
    </source>
</evidence>
<dbReference type="Proteomes" id="UP001470230">
    <property type="component" value="Unassembled WGS sequence"/>
</dbReference>
<dbReference type="InterPro" id="IPR050452">
    <property type="entry name" value="Metacaspase"/>
</dbReference>
<reference evidence="4 5" key="1">
    <citation type="submission" date="2024-04" db="EMBL/GenBank/DDBJ databases">
        <title>Tritrichomonas musculus Genome.</title>
        <authorList>
            <person name="Alves-Ferreira E."/>
            <person name="Grigg M."/>
            <person name="Lorenzi H."/>
            <person name="Galac M."/>
        </authorList>
    </citation>
    <scope>NUCLEOTIDE SEQUENCE [LARGE SCALE GENOMIC DNA]</scope>
    <source>
        <strain evidence="4 5">EAF2021</strain>
    </source>
</reference>
<gene>
    <name evidence="4" type="ORF">M9Y10_003310</name>
</gene>
<name>A0ABR2JP39_9EUKA</name>
<comment type="caution">
    <text evidence="4">The sequence shown here is derived from an EMBL/GenBank/DDBJ whole genome shotgun (WGS) entry which is preliminary data.</text>
</comment>
<feature type="compositionally biased region" description="Basic residues" evidence="2">
    <location>
        <begin position="337"/>
        <end position="349"/>
    </location>
</feature>
<feature type="region of interest" description="Disordered" evidence="2">
    <location>
        <begin position="329"/>
        <end position="356"/>
    </location>
</feature>
<comment type="similarity">
    <text evidence="1">Belongs to the peptidase C14B family.</text>
</comment>
<evidence type="ECO:0000256" key="2">
    <source>
        <dbReference type="SAM" id="MobiDB-lite"/>
    </source>
</evidence>
<organism evidence="4 5">
    <name type="scientific">Tritrichomonas musculus</name>
    <dbReference type="NCBI Taxonomy" id="1915356"/>
    <lineage>
        <taxon>Eukaryota</taxon>
        <taxon>Metamonada</taxon>
        <taxon>Parabasalia</taxon>
        <taxon>Tritrichomonadida</taxon>
        <taxon>Tritrichomonadidae</taxon>
        <taxon>Tritrichomonas</taxon>
    </lineage>
</organism>
<protein>
    <recommendedName>
        <fullName evidence="3">Peptidase C14 caspase domain-containing protein</fullName>
    </recommendedName>
</protein>
<accession>A0ABR2JP39</accession>
<dbReference type="SUPFAM" id="SSF52129">
    <property type="entry name" value="Caspase-like"/>
    <property type="match status" value="1"/>
</dbReference>
<dbReference type="Gene3D" id="3.40.50.1460">
    <property type="match status" value="1"/>
</dbReference>
<dbReference type="PANTHER" id="PTHR48104">
    <property type="entry name" value="METACASPASE-4"/>
    <property type="match status" value="1"/>
</dbReference>
<dbReference type="PANTHER" id="PTHR48104:SF30">
    <property type="entry name" value="METACASPASE-1"/>
    <property type="match status" value="1"/>
</dbReference>
<evidence type="ECO:0000313" key="5">
    <source>
        <dbReference type="Proteomes" id="UP001470230"/>
    </source>
</evidence>
<feature type="compositionally biased region" description="Low complexity" evidence="2">
    <location>
        <begin position="9"/>
        <end position="36"/>
    </location>
</feature>
<evidence type="ECO:0000256" key="1">
    <source>
        <dbReference type="ARBA" id="ARBA00009005"/>
    </source>
</evidence>
<feature type="compositionally biased region" description="Acidic residues" evidence="2">
    <location>
        <begin position="37"/>
        <end position="49"/>
    </location>
</feature>
<keyword evidence="5" id="KW-1185">Reference proteome</keyword>
<feature type="domain" description="Peptidase C14 caspase" evidence="3">
    <location>
        <begin position="113"/>
        <end position="306"/>
    </location>
</feature>
<proteinExistence type="inferred from homology"/>